<accession>A0AAV6FGP3</accession>
<dbReference type="Proteomes" id="UP000823561">
    <property type="component" value="Chromosome 23"/>
</dbReference>
<sequence length="211" mass="23165">MPPLSCAPGCDSCVHLSEKIVELEARIATLHQIEKDEQFLDTILSPEPWRRSKHHKHGRRSGRHSGPAQPIRLENRYAILTEDEEPLQPRDNHPGPSSVGPPTPSSRTSSASTLVIGSSMVRDLCIPPSCSGPSKVYCFPGAKVLDIQQKLPSILARHTKVNNIIITVGASDIRDKQSVALQENYKTLITTLMGTEKALSSLGLSYLQKRC</sequence>
<name>A0AAV6FGP3_9TELE</name>
<comment type="caution">
    <text evidence="2">The sequence shown here is derived from an EMBL/GenBank/DDBJ whole genome shotgun (WGS) entry which is preliminary data.</text>
</comment>
<organism evidence="2 3">
    <name type="scientific">Alosa alosa</name>
    <name type="common">allis shad</name>
    <dbReference type="NCBI Taxonomy" id="278164"/>
    <lineage>
        <taxon>Eukaryota</taxon>
        <taxon>Metazoa</taxon>
        <taxon>Chordata</taxon>
        <taxon>Craniata</taxon>
        <taxon>Vertebrata</taxon>
        <taxon>Euteleostomi</taxon>
        <taxon>Actinopterygii</taxon>
        <taxon>Neopterygii</taxon>
        <taxon>Teleostei</taxon>
        <taxon>Clupei</taxon>
        <taxon>Clupeiformes</taxon>
        <taxon>Clupeoidei</taxon>
        <taxon>Clupeidae</taxon>
        <taxon>Alosa</taxon>
    </lineage>
</organism>
<feature type="region of interest" description="Disordered" evidence="1">
    <location>
        <begin position="86"/>
        <end position="112"/>
    </location>
</feature>
<proteinExistence type="predicted"/>
<keyword evidence="3" id="KW-1185">Reference proteome</keyword>
<dbReference type="AlphaFoldDB" id="A0AAV6FGP3"/>
<reference evidence="2" key="1">
    <citation type="submission" date="2020-10" db="EMBL/GenBank/DDBJ databases">
        <title>Chromosome-scale genome assembly of the Allis shad, Alosa alosa.</title>
        <authorList>
            <person name="Margot Z."/>
            <person name="Christophe K."/>
            <person name="Cabau C."/>
            <person name="Louis A."/>
            <person name="Berthelot C."/>
            <person name="Parey E."/>
            <person name="Roest Crollius H."/>
            <person name="Montfort J."/>
            <person name="Robinson-Rechavi M."/>
            <person name="Bucao C."/>
            <person name="Bouchez O."/>
            <person name="Gislard M."/>
            <person name="Lluch J."/>
            <person name="Milhes M."/>
            <person name="Lampietro C."/>
            <person name="Lopez Roques C."/>
            <person name="Donnadieu C."/>
            <person name="Braasch I."/>
            <person name="Desvignes T."/>
            <person name="Postlethwait J."/>
            <person name="Bobe J."/>
            <person name="Guiguen Y."/>
        </authorList>
    </citation>
    <scope>NUCLEOTIDE SEQUENCE</scope>
    <source>
        <strain evidence="2">M-15738</strain>
        <tissue evidence="2">Blood</tissue>
    </source>
</reference>
<gene>
    <name evidence="2" type="ORF">AALO_G00290680</name>
</gene>
<dbReference type="Gene3D" id="3.40.50.12690">
    <property type="match status" value="1"/>
</dbReference>
<evidence type="ECO:0000256" key="1">
    <source>
        <dbReference type="SAM" id="MobiDB-lite"/>
    </source>
</evidence>
<feature type="compositionally biased region" description="Basic residues" evidence="1">
    <location>
        <begin position="51"/>
        <end position="63"/>
    </location>
</feature>
<dbReference type="EMBL" id="JADWDJ010000023">
    <property type="protein sequence ID" value="KAG5261974.1"/>
    <property type="molecule type" value="Genomic_DNA"/>
</dbReference>
<feature type="region of interest" description="Disordered" evidence="1">
    <location>
        <begin position="48"/>
        <end position="72"/>
    </location>
</feature>
<evidence type="ECO:0000313" key="2">
    <source>
        <dbReference type="EMBL" id="KAG5261974.1"/>
    </source>
</evidence>
<evidence type="ECO:0000313" key="3">
    <source>
        <dbReference type="Proteomes" id="UP000823561"/>
    </source>
</evidence>
<protein>
    <submittedName>
        <fullName evidence="2">Uncharacterized protein</fullName>
    </submittedName>
</protein>